<keyword evidence="10" id="KW-1185">Reference proteome</keyword>
<evidence type="ECO:0000256" key="3">
    <source>
        <dbReference type="ARBA" id="ARBA00022448"/>
    </source>
</evidence>
<dbReference type="Pfam" id="PF01594">
    <property type="entry name" value="AI-2E_transport"/>
    <property type="match status" value="1"/>
</dbReference>
<organism evidence="9 10">
    <name type="scientific">Bacteriovorax antarcticus</name>
    <dbReference type="NCBI Taxonomy" id="3088717"/>
    <lineage>
        <taxon>Bacteria</taxon>
        <taxon>Pseudomonadati</taxon>
        <taxon>Bdellovibrionota</taxon>
        <taxon>Bacteriovoracia</taxon>
        <taxon>Bacteriovoracales</taxon>
        <taxon>Bacteriovoracaceae</taxon>
        <taxon>Bacteriovorax</taxon>
    </lineage>
</organism>
<keyword evidence="4" id="KW-1003">Cell membrane</keyword>
<evidence type="ECO:0000256" key="5">
    <source>
        <dbReference type="ARBA" id="ARBA00022692"/>
    </source>
</evidence>
<dbReference type="Proteomes" id="UP001302274">
    <property type="component" value="Unassembled WGS sequence"/>
</dbReference>
<dbReference type="RefSeq" id="WP_323575259.1">
    <property type="nucleotide sequence ID" value="NZ_JAYGJQ010000001.1"/>
</dbReference>
<sequence length="332" mass="37005">MKIEIPFRTFAAILIFATVTFLVIELRYQLLLFFIAMIVAMTLSTVKKFLIKKGMLKKIATPLIILFYFGILFSILFLIIPTLVGQLMDLSLHFPEIKSKILTMPFASSLVKNVNELLQNSPDLIKNAESLLPVIGKQTFGGLLSMGIFFIVSLYMFLDGNRSYRWFRSHFNERVQERMDQTVRDIEPIMTAYVFGQVTTSTLAALVVFVSATLLHIPAALTLAVLAAFFDILPGIGFILIAFTSSIMGLAAGAEAALLIFAILTAYHLFESYVLTPYIYGNRMKLSPLVVLLSLIFAGTIAGVPGMIAILPMVAAYSTIEKLWLRDLLKQH</sequence>
<evidence type="ECO:0000256" key="6">
    <source>
        <dbReference type="ARBA" id="ARBA00022989"/>
    </source>
</evidence>
<feature type="transmembrane region" description="Helical" evidence="8">
    <location>
        <begin position="63"/>
        <end position="84"/>
    </location>
</feature>
<evidence type="ECO:0000256" key="1">
    <source>
        <dbReference type="ARBA" id="ARBA00004651"/>
    </source>
</evidence>
<reference evidence="9 10" key="1">
    <citation type="submission" date="2023-11" db="EMBL/GenBank/DDBJ databases">
        <title>A Novel Polar Bacteriovorax (B. antarcticus) Isolated from the Biocrust in Antarctica.</title>
        <authorList>
            <person name="Mun W."/>
            <person name="Choi S.Y."/>
            <person name="Mitchell R.J."/>
        </authorList>
    </citation>
    <scope>NUCLEOTIDE SEQUENCE [LARGE SCALE GENOMIC DNA]</scope>
    <source>
        <strain evidence="9 10">PP10</strain>
    </source>
</reference>
<protein>
    <submittedName>
        <fullName evidence="9">AI-2E family transporter</fullName>
    </submittedName>
</protein>
<evidence type="ECO:0000313" key="9">
    <source>
        <dbReference type="EMBL" id="MEA9355641.1"/>
    </source>
</evidence>
<feature type="transmembrane region" description="Helical" evidence="8">
    <location>
        <begin position="7"/>
        <end position="24"/>
    </location>
</feature>
<comment type="subcellular location">
    <subcellularLocation>
        <location evidence="1">Cell membrane</location>
        <topology evidence="1">Multi-pass membrane protein</topology>
    </subcellularLocation>
</comment>
<gene>
    <name evidence="9" type="ORF">SHI21_05500</name>
</gene>
<feature type="transmembrane region" description="Helical" evidence="8">
    <location>
        <begin position="250"/>
        <end position="270"/>
    </location>
</feature>
<proteinExistence type="inferred from homology"/>
<feature type="transmembrane region" description="Helical" evidence="8">
    <location>
        <begin position="290"/>
        <end position="317"/>
    </location>
</feature>
<evidence type="ECO:0000256" key="4">
    <source>
        <dbReference type="ARBA" id="ARBA00022475"/>
    </source>
</evidence>
<name>A0ABU5VRG9_9BACT</name>
<keyword evidence="5 8" id="KW-0812">Transmembrane</keyword>
<dbReference type="EMBL" id="JAYGJQ010000001">
    <property type="protein sequence ID" value="MEA9355641.1"/>
    <property type="molecule type" value="Genomic_DNA"/>
</dbReference>
<feature type="transmembrane region" description="Helical" evidence="8">
    <location>
        <begin position="221"/>
        <end position="243"/>
    </location>
</feature>
<keyword evidence="6 8" id="KW-1133">Transmembrane helix</keyword>
<dbReference type="PANTHER" id="PTHR21716:SF53">
    <property type="entry name" value="PERMEASE PERM-RELATED"/>
    <property type="match status" value="1"/>
</dbReference>
<keyword evidence="3" id="KW-0813">Transport</keyword>
<comment type="similarity">
    <text evidence="2">Belongs to the autoinducer-2 exporter (AI-2E) (TC 2.A.86) family.</text>
</comment>
<feature type="transmembrane region" description="Helical" evidence="8">
    <location>
        <begin position="30"/>
        <end position="51"/>
    </location>
</feature>
<accession>A0ABU5VRG9</accession>
<evidence type="ECO:0000256" key="8">
    <source>
        <dbReference type="SAM" id="Phobius"/>
    </source>
</evidence>
<evidence type="ECO:0000256" key="2">
    <source>
        <dbReference type="ARBA" id="ARBA00009773"/>
    </source>
</evidence>
<comment type="caution">
    <text evidence="9">The sequence shown here is derived from an EMBL/GenBank/DDBJ whole genome shotgun (WGS) entry which is preliminary data.</text>
</comment>
<evidence type="ECO:0000313" key="10">
    <source>
        <dbReference type="Proteomes" id="UP001302274"/>
    </source>
</evidence>
<evidence type="ECO:0000256" key="7">
    <source>
        <dbReference type="ARBA" id="ARBA00023136"/>
    </source>
</evidence>
<feature type="transmembrane region" description="Helical" evidence="8">
    <location>
        <begin position="192"/>
        <end position="215"/>
    </location>
</feature>
<dbReference type="InterPro" id="IPR002549">
    <property type="entry name" value="AI-2E-like"/>
</dbReference>
<dbReference type="PANTHER" id="PTHR21716">
    <property type="entry name" value="TRANSMEMBRANE PROTEIN"/>
    <property type="match status" value="1"/>
</dbReference>
<keyword evidence="7 8" id="KW-0472">Membrane</keyword>
<feature type="transmembrane region" description="Helical" evidence="8">
    <location>
        <begin position="140"/>
        <end position="158"/>
    </location>
</feature>